<evidence type="ECO:0000256" key="6">
    <source>
        <dbReference type="ARBA" id="ARBA00023136"/>
    </source>
</evidence>
<keyword evidence="6 8" id="KW-0472">Membrane</keyword>
<dbReference type="SUPFAM" id="SSF111352">
    <property type="entry name" value="Ammonium transporter"/>
    <property type="match status" value="1"/>
</dbReference>
<gene>
    <name evidence="10" type="ORF">LZ538_12235</name>
</gene>
<proteinExistence type="inferred from homology"/>
<feature type="transmembrane region" description="Helical" evidence="8">
    <location>
        <begin position="364"/>
        <end position="385"/>
    </location>
</feature>
<feature type="transmembrane region" description="Helical" evidence="8">
    <location>
        <begin position="106"/>
        <end position="128"/>
    </location>
</feature>
<evidence type="ECO:0000256" key="8">
    <source>
        <dbReference type="RuleBase" id="RU362002"/>
    </source>
</evidence>
<comment type="subcellular location">
    <subcellularLocation>
        <location evidence="8">Cell membrane</location>
        <topology evidence="8">Multi-pass membrane protein</topology>
    </subcellularLocation>
    <subcellularLocation>
        <location evidence="1">Membrane</location>
        <topology evidence="1">Multi-pass membrane protein</topology>
    </subcellularLocation>
</comment>
<feature type="transmembrane region" description="Helical" evidence="8">
    <location>
        <begin position="135"/>
        <end position="156"/>
    </location>
</feature>
<evidence type="ECO:0000313" key="11">
    <source>
        <dbReference type="Proteomes" id="UP001165342"/>
    </source>
</evidence>
<evidence type="ECO:0000259" key="9">
    <source>
        <dbReference type="Pfam" id="PF00909"/>
    </source>
</evidence>
<evidence type="ECO:0000256" key="3">
    <source>
        <dbReference type="ARBA" id="ARBA00022448"/>
    </source>
</evidence>
<dbReference type="PANTHER" id="PTHR43029:SF10">
    <property type="entry name" value="AMMONIUM TRANSPORTER MEP2"/>
    <property type="match status" value="1"/>
</dbReference>
<feature type="transmembrane region" description="Helical" evidence="8">
    <location>
        <begin position="176"/>
        <end position="195"/>
    </location>
</feature>
<feature type="transmembrane region" description="Helical" evidence="8">
    <location>
        <begin position="207"/>
        <end position="224"/>
    </location>
</feature>
<keyword evidence="11" id="KW-1185">Reference proteome</keyword>
<dbReference type="PROSITE" id="PS01219">
    <property type="entry name" value="AMMONIUM_TRANSP"/>
    <property type="match status" value="1"/>
</dbReference>
<keyword evidence="5 8" id="KW-1133">Transmembrane helix</keyword>
<dbReference type="EMBL" id="JAMGBE010000004">
    <property type="protein sequence ID" value="MCL6730815.1"/>
    <property type="molecule type" value="Genomic_DNA"/>
</dbReference>
<feature type="transmembrane region" description="Helical" evidence="8">
    <location>
        <begin position="12"/>
        <end position="34"/>
    </location>
</feature>
<comment type="caution">
    <text evidence="10">The sequence shown here is derived from an EMBL/GenBank/DDBJ whole genome shotgun (WGS) entry which is preliminary data.</text>
</comment>
<evidence type="ECO:0000256" key="2">
    <source>
        <dbReference type="ARBA" id="ARBA00005887"/>
    </source>
</evidence>
<dbReference type="InterPro" id="IPR024041">
    <property type="entry name" value="NH4_transpt_AmtB-like_dom"/>
</dbReference>
<dbReference type="Pfam" id="PF00909">
    <property type="entry name" value="Ammonium_transp"/>
    <property type="match status" value="1"/>
</dbReference>
<evidence type="ECO:0000256" key="1">
    <source>
        <dbReference type="ARBA" id="ARBA00004141"/>
    </source>
</evidence>
<evidence type="ECO:0000256" key="7">
    <source>
        <dbReference type="ARBA" id="ARBA00023177"/>
    </source>
</evidence>
<protein>
    <recommendedName>
        <fullName evidence="8">Ammonium transporter</fullName>
    </recommendedName>
</protein>
<dbReference type="Gene3D" id="1.10.3430.10">
    <property type="entry name" value="Ammonium transporter AmtB like domains"/>
    <property type="match status" value="1"/>
</dbReference>
<keyword evidence="3 8" id="KW-0813">Transport</keyword>
<reference evidence="10" key="1">
    <citation type="submission" date="2022-05" db="EMBL/GenBank/DDBJ databases">
        <authorList>
            <person name="Jo J.-H."/>
            <person name="Im W.-T."/>
        </authorList>
    </citation>
    <scope>NUCLEOTIDE SEQUENCE</scope>
    <source>
        <strain evidence="10">SE220</strain>
    </source>
</reference>
<dbReference type="Proteomes" id="UP001165342">
    <property type="component" value="Unassembled WGS sequence"/>
</dbReference>
<accession>A0ABT0S4L8</accession>
<organism evidence="10 11">
    <name type="scientific">Sphingomonas hankyongi</name>
    <dbReference type="NCBI Taxonomy" id="2908209"/>
    <lineage>
        <taxon>Bacteria</taxon>
        <taxon>Pseudomonadati</taxon>
        <taxon>Pseudomonadota</taxon>
        <taxon>Alphaproteobacteria</taxon>
        <taxon>Sphingomonadales</taxon>
        <taxon>Sphingomonadaceae</taxon>
        <taxon>Sphingomonas</taxon>
    </lineage>
</organism>
<feature type="transmembrane region" description="Helical" evidence="8">
    <location>
        <begin position="267"/>
        <end position="285"/>
    </location>
</feature>
<dbReference type="NCBIfam" id="TIGR00836">
    <property type="entry name" value="amt"/>
    <property type="match status" value="1"/>
</dbReference>
<feature type="transmembrane region" description="Helical" evidence="8">
    <location>
        <begin position="323"/>
        <end position="344"/>
    </location>
</feature>
<feature type="transmembrane region" description="Helical" evidence="8">
    <location>
        <begin position="46"/>
        <end position="64"/>
    </location>
</feature>
<keyword evidence="7 8" id="KW-0924">Ammonia transport</keyword>
<comment type="similarity">
    <text evidence="2 8">Belongs to the ammonia transporter channel (TC 1.A.11.2) family.</text>
</comment>
<dbReference type="PANTHER" id="PTHR43029">
    <property type="entry name" value="AMMONIUM TRANSPORTER MEP2"/>
    <property type="match status" value="1"/>
</dbReference>
<evidence type="ECO:0000313" key="10">
    <source>
        <dbReference type="EMBL" id="MCL6730815.1"/>
    </source>
</evidence>
<feature type="domain" description="Ammonium transporter AmtB-like" evidence="9">
    <location>
        <begin position="13"/>
        <end position="412"/>
    </location>
</feature>
<dbReference type="RefSeq" id="WP_249832313.1">
    <property type="nucleotide sequence ID" value="NZ_JAMGBE010000004.1"/>
</dbReference>
<dbReference type="PRINTS" id="PR00342">
    <property type="entry name" value="RHESUSRHD"/>
</dbReference>
<keyword evidence="4 8" id="KW-0812">Transmembrane</keyword>
<dbReference type="InterPro" id="IPR002229">
    <property type="entry name" value="RhesusRHD"/>
</dbReference>
<name>A0ABT0S4L8_9SPHN</name>
<dbReference type="InterPro" id="IPR029020">
    <property type="entry name" value="Ammonium/urea_transptr"/>
</dbReference>
<dbReference type="InterPro" id="IPR018047">
    <property type="entry name" value="Ammonium_transpt_CS"/>
</dbReference>
<sequence length="414" mass="42700">MTGELTIDSGDTAWMLVSTALVMLMLLPGLALFYGGLVRAKNLLSVMSQILGIAAVAILSWVLWNYSLAFSKGNWLIGGLARIGFNGLGESSLWPVGGEGRAIPELLFATFQMTFAAITAALVIGALAERVRFSAMMLFSLLWLTIVYAPLAHMMWAAEGLLFRFGAIDFAGGTVVHINSGTAGLVGVAFAGARIGHLREPMPPHSLALTMVGAGLLWVGWFGFNAGSALEANGLAAVAMLNTFVAPAAGMLGWMGAERLISGKPSMLGGASGAIAGLVAVTPAAGMSGPIGAMLLGFIASVVCYWFVASVKNRLRLDDSLDVFGIHGLGGIVGSVGTAIVALPALGGHAGGDYSLGWQLIRQIGAVGVAVAWSAAGSAACFAAVKAVTPLRHSRDSEREGLDIADHGERAYNL</sequence>
<dbReference type="InterPro" id="IPR001905">
    <property type="entry name" value="Ammonium_transpt"/>
</dbReference>
<feature type="transmembrane region" description="Helical" evidence="8">
    <location>
        <begin position="236"/>
        <end position="255"/>
    </location>
</feature>
<evidence type="ECO:0000256" key="5">
    <source>
        <dbReference type="ARBA" id="ARBA00022989"/>
    </source>
</evidence>
<feature type="transmembrane region" description="Helical" evidence="8">
    <location>
        <begin position="291"/>
        <end position="311"/>
    </location>
</feature>
<evidence type="ECO:0000256" key="4">
    <source>
        <dbReference type="ARBA" id="ARBA00022692"/>
    </source>
</evidence>